<keyword evidence="16" id="KW-0342">GTP-binding</keyword>
<dbReference type="EMBL" id="JANUBF010000012">
    <property type="protein sequence ID" value="MCS4036948.1"/>
    <property type="molecule type" value="Genomic_DNA"/>
</dbReference>
<evidence type="ECO:0000256" key="8">
    <source>
        <dbReference type="ARBA" id="ARBA00008976"/>
    </source>
</evidence>
<dbReference type="SUPFAM" id="SSF55821">
    <property type="entry name" value="YrdC/RibB"/>
    <property type="match status" value="1"/>
</dbReference>
<feature type="binding site" evidence="20">
    <location>
        <position position="41"/>
    </location>
    <ligand>
        <name>Mg(2+)</name>
        <dbReference type="ChEBI" id="CHEBI:18420"/>
        <label>2</label>
    </ligand>
</feature>
<dbReference type="NCBIfam" id="TIGR00506">
    <property type="entry name" value="ribB"/>
    <property type="match status" value="1"/>
</dbReference>
<dbReference type="GO" id="GO:0003935">
    <property type="term" value="F:GTP cyclohydrolase II activity"/>
    <property type="evidence" value="ECO:0007669"/>
    <property type="project" value="UniProtKB-EC"/>
</dbReference>
<dbReference type="HAMAP" id="MF_00180">
    <property type="entry name" value="RibB"/>
    <property type="match status" value="1"/>
</dbReference>
<dbReference type="GO" id="GO:0009231">
    <property type="term" value="P:riboflavin biosynthetic process"/>
    <property type="evidence" value="ECO:0007669"/>
    <property type="project" value="UniProtKB-UniRule"/>
</dbReference>
<evidence type="ECO:0000256" key="18">
    <source>
        <dbReference type="ARBA" id="ARBA00023239"/>
    </source>
</evidence>
<dbReference type="FunFam" id="3.90.870.10:FF:000001">
    <property type="entry name" value="Riboflavin biosynthesis protein RibBA"/>
    <property type="match status" value="1"/>
</dbReference>
<accession>A0A840EL16</accession>
<evidence type="ECO:0000256" key="7">
    <source>
        <dbReference type="ARBA" id="ARBA00005520"/>
    </source>
</evidence>
<keyword evidence="17 20" id="KW-0464">Manganese</keyword>
<keyword evidence="11 20" id="KW-0479">Metal-binding</keyword>
<evidence type="ECO:0000256" key="14">
    <source>
        <dbReference type="ARBA" id="ARBA00022833"/>
    </source>
</evidence>
<comment type="similarity">
    <text evidence="20">Belongs to the DHBP synthase family.</text>
</comment>
<dbReference type="InterPro" id="IPR000422">
    <property type="entry name" value="DHBP_synthase_RibB"/>
</dbReference>
<evidence type="ECO:0000256" key="5">
    <source>
        <dbReference type="ARBA" id="ARBA00004853"/>
    </source>
</evidence>
<dbReference type="GO" id="GO:0005525">
    <property type="term" value="F:GTP binding"/>
    <property type="evidence" value="ECO:0007669"/>
    <property type="project" value="UniProtKB-KW"/>
</dbReference>
<evidence type="ECO:0000256" key="9">
    <source>
        <dbReference type="ARBA" id="ARBA00018836"/>
    </source>
</evidence>
<evidence type="ECO:0000256" key="2">
    <source>
        <dbReference type="ARBA" id="ARBA00001936"/>
    </source>
</evidence>
<comment type="catalytic activity">
    <reaction evidence="19">
        <text>GTP + 4 H2O = 2,5-diamino-6-hydroxy-4-(5-phosphoribosylamino)-pyrimidine + formate + 2 phosphate + 3 H(+)</text>
        <dbReference type="Rhea" id="RHEA:23704"/>
        <dbReference type="ChEBI" id="CHEBI:15377"/>
        <dbReference type="ChEBI" id="CHEBI:15378"/>
        <dbReference type="ChEBI" id="CHEBI:15740"/>
        <dbReference type="ChEBI" id="CHEBI:37565"/>
        <dbReference type="ChEBI" id="CHEBI:43474"/>
        <dbReference type="ChEBI" id="CHEBI:58614"/>
        <dbReference type="EC" id="3.5.4.25"/>
    </reaction>
</comment>
<feature type="site" description="Essential for catalytic activity" evidence="20">
    <location>
        <position position="139"/>
    </location>
</feature>
<name>A0A840EL16_9BACT</name>
<evidence type="ECO:0000313" key="22">
    <source>
        <dbReference type="EMBL" id="MCS3678397.1"/>
    </source>
</evidence>
<dbReference type="PIRSF" id="PIRSF001259">
    <property type="entry name" value="RibA"/>
    <property type="match status" value="1"/>
</dbReference>
<comment type="cofactor">
    <cofactor evidence="20">
        <name>Mg(2+)</name>
        <dbReference type="ChEBI" id="CHEBI:18420"/>
    </cofactor>
    <cofactor evidence="20">
        <name>Mn(2+)</name>
        <dbReference type="ChEBI" id="CHEBI:29035"/>
    </cofactor>
    <text evidence="20">Binds 2 divalent metal cations per subunit. Magnesium or manganese.</text>
</comment>
<keyword evidence="13 22" id="KW-0378">Hydrolase</keyword>
<evidence type="ECO:0000256" key="15">
    <source>
        <dbReference type="ARBA" id="ARBA00022842"/>
    </source>
</evidence>
<dbReference type="AlphaFoldDB" id="A0A840EL16"/>
<comment type="pathway">
    <text evidence="6 20">Cofactor biosynthesis; riboflavin biosynthesis; 2-hydroxy-3-oxobutyl phosphate from D-ribulose 5-phosphate: step 1/1.</text>
</comment>
<keyword evidence="10 20" id="KW-0686">Riboflavin biosynthesis</keyword>
<dbReference type="InterPro" id="IPR000926">
    <property type="entry name" value="RibA"/>
</dbReference>
<dbReference type="GO" id="GO:0005829">
    <property type="term" value="C:cytosol"/>
    <property type="evidence" value="ECO:0007669"/>
    <property type="project" value="TreeGrafter"/>
</dbReference>
<dbReference type="Proteomes" id="UP001155027">
    <property type="component" value="Unassembled WGS sequence"/>
</dbReference>
<evidence type="ECO:0000256" key="11">
    <source>
        <dbReference type="ARBA" id="ARBA00022723"/>
    </source>
</evidence>
<evidence type="ECO:0000256" key="12">
    <source>
        <dbReference type="ARBA" id="ARBA00022741"/>
    </source>
</evidence>
<feature type="binding site" evidence="20">
    <location>
        <position position="41"/>
    </location>
    <ligand>
        <name>Mg(2+)</name>
        <dbReference type="ChEBI" id="CHEBI:18420"/>
        <label>1</label>
    </ligand>
</feature>
<dbReference type="Gene3D" id="3.90.870.10">
    <property type="entry name" value="DHBP synthase"/>
    <property type="match status" value="1"/>
</dbReference>
<feature type="domain" description="GTP cyclohydrolase II" evidence="21">
    <location>
        <begin position="220"/>
        <end position="384"/>
    </location>
</feature>
<dbReference type="EMBL" id="JANUAE010000007">
    <property type="protein sequence ID" value="MCS3710578.1"/>
    <property type="molecule type" value="Genomic_DNA"/>
</dbReference>
<dbReference type="SUPFAM" id="SSF142695">
    <property type="entry name" value="RibA-like"/>
    <property type="match status" value="1"/>
</dbReference>
<evidence type="ECO:0000256" key="6">
    <source>
        <dbReference type="ARBA" id="ARBA00004904"/>
    </source>
</evidence>
<comment type="similarity">
    <text evidence="8">In the C-terminal section; belongs to the GTP cyclohydrolase II family.</text>
</comment>
<evidence type="ECO:0000256" key="1">
    <source>
        <dbReference type="ARBA" id="ARBA00000141"/>
    </source>
</evidence>
<comment type="function">
    <text evidence="4 20">Catalyzes the conversion of D-ribulose 5-phosphate to formate and 3,4-dihydroxy-2-butanone 4-phosphate.</text>
</comment>
<dbReference type="GO" id="GO:0030145">
    <property type="term" value="F:manganese ion binding"/>
    <property type="evidence" value="ECO:0007669"/>
    <property type="project" value="UniProtKB-UniRule"/>
</dbReference>
<feature type="binding site" evidence="20">
    <location>
        <position position="156"/>
    </location>
    <ligand>
        <name>Mg(2+)</name>
        <dbReference type="ChEBI" id="CHEBI:18420"/>
        <label>2</label>
    </ligand>
</feature>
<comment type="subunit">
    <text evidence="20">Homodimer.</text>
</comment>
<dbReference type="EMBL" id="JANUAU010000007">
    <property type="protein sequence ID" value="MCS3678397.1"/>
    <property type="molecule type" value="Genomic_DNA"/>
</dbReference>
<comment type="pathway">
    <text evidence="5">Cofactor biosynthesis; riboflavin biosynthesis; 5-amino-6-(D-ribitylamino)uracil from GTP: step 1/4.</text>
</comment>
<evidence type="ECO:0000256" key="17">
    <source>
        <dbReference type="ARBA" id="ARBA00023211"/>
    </source>
</evidence>
<feature type="binding site" evidence="20">
    <location>
        <position position="45"/>
    </location>
    <ligand>
        <name>D-ribulose 5-phosphate</name>
        <dbReference type="ChEBI" id="CHEBI:58121"/>
    </ligand>
</feature>
<sequence>MSSSPSSSSPSSEKPFDTIEDALATIRDGGLAIVVDDEDRENEGDFIGAAEAMTPDLVNFMTKEGRGLLCTAIPPERAEELDLDLMVDANSSLYSTPFTVSVDYRQGTSTGISAADRAKTIRALADPDASPYDFARPGHVFPLRARTGGVLRRAGHTEAAVDLARLAGLEPAGALVEIMNEDGSMARVPQLRERAQALDMPLITIQDLIAYRMQNERLIERAAEVDLDTAFGTFQVVAYEETLTGDVHLALLKGDWAEDEPVLVRVHSQNVLGDVLAARRESYSEELAEALLQVEHEGTGAILYMMQSNHGQGLLSKLKDLERHQNQDDGAPTDVSLEMDHRDYGIGCQILRDLGIRKLRLLTNNPRKRIGLAGYGLELVEQTPIELPTEARDHLSTVAADRLTPLLMELIDAGT</sequence>
<dbReference type="Proteomes" id="UP001155010">
    <property type="component" value="Unassembled WGS sequence"/>
</dbReference>
<dbReference type="Proteomes" id="UP001155110">
    <property type="component" value="Unassembled WGS sequence"/>
</dbReference>
<dbReference type="GO" id="GO:0000287">
    <property type="term" value="F:magnesium ion binding"/>
    <property type="evidence" value="ECO:0007669"/>
    <property type="project" value="UniProtKB-UniRule"/>
</dbReference>
<feature type="binding site" evidence="20">
    <location>
        <begin position="153"/>
        <end position="157"/>
    </location>
    <ligand>
        <name>D-ribulose 5-phosphate</name>
        <dbReference type="ChEBI" id="CHEBI:58121"/>
    </ligand>
</feature>
<comment type="cofactor">
    <cofactor evidence="3">
        <name>Zn(2+)</name>
        <dbReference type="ChEBI" id="CHEBI:29105"/>
    </cofactor>
</comment>
<feature type="binding site" evidence="20">
    <location>
        <begin position="40"/>
        <end position="41"/>
    </location>
    <ligand>
        <name>D-ribulose 5-phosphate</name>
        <dbReference type="ChEBI" id="CHEBI:58121"/>
    </ligand>
</feature>
<evidence type="ECO:0000313" key="25">
    <source>
        <dbReference type="EMBL" id="MCS4036948.1"/>
    </source>
</evidence>
<evidence type="ECO:0000256" key="13">
    <source>
        <dbReference type="ARBA" id="ARBA00022801"/>
    </source>
</evidence>
<evidence type="ECO:0000256" key="20">
    <source>
        <dbReference type="HAMAP-Rule" id="MF_00180"/>
    </source>
</evidence>
<evidence type="ECO:0000313" key="27">
    <source>
        <dbReference type="Proteomes" id="UP001155027"/>
    </source>
</evidence>
<dbReference type="GeneID" id="83726844"/>
<dbReference type="Pfam" id="PF00925">
    <property type="entry name" value="GTP_cyclohydro2"/>
    <property type="match status" value="1"/>
</dbReference>
<evidence type="ECO:0000256" key="16">
    <source>
        <dbReference type="ARBA" id="ARBA00023134"/>
    </source>
</evidence>
<dbReference type="EMBL" id="JANUBB010000005">
    <property type="protein sequence ID" value="MCS3951480.1"/>
    <property type="molecule type" value="Genomic_DNA"/>
</dbReference>
<dbReference type="EC" id="4.1.99.12" evidence="20"/>
<dbReference type="InterPro" id="IPR036144">
    <property type="entry name" value="RibA-like_sf"/>
</dbReference>
<protein>
    <recommendedName>
        <fullName evidence="9 20">3,4-dihydroxy-2-butanone 4-phosphate synthase</fullName>
        <shortName evidence="20">DHBP synthase</shortName>
        <ecNumber evidence="20">4.1.99.12</ecNumber>
    </recommendedName>
</protein>
<evidence type="ECO:0000313" key="23">
    <source>
        <dbReference type="EMBL" id="MCS3710578.1"/>
    </source>
</evidence>
<evidence type="ECO:0000256" key="10">
    <source>
        <dbReference type="ARBA" id="ARBA00022619"/>
    </source>
</evidence>
<dbReference type="InterPro" id="IPR017945">
    <property type="entry name" value="DHBP_synth_RibB-like_a/b_dom"/>
</dbReference>
<dbReference type="InterPro" id="IPR032677">
    <property type="entry name" value="GTP_cyclohydro_II"/>
</dbReference>
<proteinExistence type="inferred from homology"/>
<dbReference type="Gene3D" id="3.40.50.10990">
    <property type="entry name" value="GTP cyclohydrolase II"/>
    <property type="match status" value="1"/>
</dbReference>
<evidence type="ECO:0000256" key="4">
    <source>
        <dbReference type="ARBA" id="ARBA00002284"/>
    </source>
</evidence>
<dbReference type="GO" id="GO:0008686">
    <property type="term" value="F:3,4-dihydroxy-2-butanone-4-phosphate synthase activity"/>
    <property type="evidence" value="ECO:0007669"/>
    <property type="project" value="UniProtKB-UniRule"/>
</dbReference>
<evidence type="ECO:0000256" key="3">
    <source>
        <dbReference type="ARBA" id="ARBA00001947"/>
    </source>
</evidence>
<dbReference type="PANTHER" id="PTHR21327">
    <property type="entry name" value="GTP CYCLOHYDROLASE II-RELATED"/>
    <property type="match status" value="1"/>
</dbReference>
<dbReference type="Proteomes" id="UP001155040">
    <property type="component" value="Unassembled WGS sequence"/>
</dbReference>
<evidence type="ECO:0000259" key="21">
    <source>
        <dbReference type="Pfam" id="PF00925"/>
    </source>
</evidence>
<dbReference type="RefSeq" id="WP_011402803.1">
    <property type="nucleotide sequence ID" value="NZ_CALTRV010000004.1"/>
</dbReference>
<evidence type="ECO:0000313" key="24">
    <source>
        <dbReference type="EMBL" id="MCS3951480.1"/>
    </source>
</evidence>
<reference evidence="22" key="1">
    <citation type="submission" date="2022-08" db="EMBL/GenBank/DDBJ databases">
        <title>Genomic Encyclopedia of Type Strains, Phase V (KMG-V): Genome sequencing to study the core and pangenomes of soil and plant-associated prokaryotes.</title>
        <authorList>
            <person name="Whitman W."/>
        </authorList>
    </citation>
    <scope>NUCLEOTIDE SEQUENCE</scope>
    <source>
        <strain evidence="22">0</strain>
        <strain evidence="24">SP2017</strain>
        <strain evidence="26">SP3002</strain>
        <strain evidence="25">SP3012</strain>
        <strain evidence="23">SP3049</strain>
    </source>
</reference>
<dbReference type="OMA" id="ECRGLIC"/>
<keyword evidence="12" id="KW-0547">Nucleotide-binding</keyword>
<evidence type="ECO:0000313" key="26">
    <source>
        <dbReference type="EMBL" id="MCS4156955.1"/>
    </source>
</evidence>
<comment type="cofactor">
    <cofactor evidence="2">
        <name>Mn(2+)</name>
        <dbReference type="ChEBI" id="CHEBI:29035"/>
    </cofactor>
</comment>
<keyword evidence="15 20" id="KW-0460">Magnesium</keyword>
<feature type="site" description="Essential for catalytic activity" evidence="20">
    <location>
        <position position="177"/>
    </location>
</feature>
<dbReference type="EMBL" id="JANTZM010000003">
    <property type="protein sequence ID" value="MCS4156955.1"/>
    <property type="molecule type" value="Genomic_DNA"/>
</dbReference>
<dbReference type="Pfam" id="PF00926">
    <property type="entry name" value="DHBP_synthase"/>
    <property type="match status" value="1"/>
</dbReference>
<organism evidence="22 27">
    <name type="scientific">Salinibacter ruber</name>
    <dbReference type="NCBI Taxonomy" id="146919"/>
    <lineage>
        <taxon>Bacteria</taxon>
        <taxon>Pseudomonadati</taxon>
        <taxon>Rhodothermota</taxon>
        <taxon>Rhodothermia</taxon>
        <taxon>Rhodothermales</taxon>
        <taxon>Salinibacteraceae</taxon>
        <taxon>Salinibacter</taxon>
    </lineage>
</organism>
<keyword evidence="18 20" id="KW-0456">Lyase</keyword>
<comment type="catalytic activity">
    <reaction evidence="1 20">
        <text>D-ribulose 5-phosphate = (2S)-2-hydroxy-3-oxobutyl phosphate + formate + H(+)</text>
        <dbReference type="Rhea" id="RHEA:18457"/>
        <dbReference type="ChEBI" id="CHEBI:15378"/>
        <dbReference type="ChEBI" id="CHEBI:15740"/>
        <dbReference type="ChEBI" id="CHEBI:58121"/>
        <dbReference type="ChEBI" id="CHEBI:58830"/>
        <dbReference type="EC" id="4.1.99.12"/>
    </reaction>
</comment>
<dbReference type="CDD" id="cd00641">
    <property type="entry name" value="GTP_cyclohydro2"/>
    <property type="match status" value="1"/>
</dbReference>
<gene>
    <name evidence="20" type="primary">ribB</name>
    <name evidence="23" type="ORF">GGP61_002191</name>
    <name evidence="22" type="ORF">GGP71_002328</name>
    <name evidence="24" type="ORF">GGP83_001425</name>
    <name evidence="26" type="ORF">GGP99_000897</name>
    <name evidence="25" type="ORF">GGQ01_002020</name>
</gene>
<dbReference type="PANTHER" id="PTHR21327:SF18">
    <property type="entry name" value="3,4-DIHYDROXY-2-BUTANONE 4-PHOSPHATE SYNTHASE"/>
    <property type="match status" value="1"/>
</dbReference>
<keyword evidence="14" id="KW-0862">Zinc</keyword>
<dbReference type="Proteomes" id="UP001155057">
    <property type="component" value="Unassembled WGS sequence"/>
</dbReference>
<evidence type="ECO:0000256" key="19">
    <source>
        <dbReference type="ARBA" id="ARBA00049295"/>
    </source>
</evidence>
<comment type="similarity">
    <text evidence="7">In the N-terminal section; belongs to the DHBP synthase family.</text>
</comment>
<comment type="caution">
    <text evidence="22">The sequence shown here is derived from an EMBL/GenBank/DDBJ whole genome shotgun (WGS) entry which is preliminary data.</text>
</comment>